<evidence type="ECO:0000256" key="7">
    <source>
        <dbReference type="ARBA" id="ARBA00023054"/>
    </source>
</evidence>
<comment type="similarity">
    <text evidence="2">Belongs to the THAP1 family.</text>
</comment>
<evidence type="ECO:0000259" key="13">
    <source>
        <dbReference type="PROSITE" id="PS50950"/>
    </source>
</evidence>
<proteinExistence type="inferred from homology"/>
<evidence type="ECO:0000313" key="14">
    <source>
        <dbReference type="EMBL" id="CAH2098447.1"/>
    </source>
</evidence>
<keyword evidence="15" id="KW-1185">Reference proteome</keyword>
<accession>A0AAU9UK66</accession>
<evidence type="ECO:0000256" key="9">
    <source>
        <dbReference type="ARBA" id="ARBA00023163"/>
    </source>
</evidence>
<dbReference type="InterPro" id="IPR048365">
    <property type="entry name" value="TNP-like_RNaseH_N"/>
</dbReference>
<dbReference type="InterPro" id="IPR026516">
    <property type="entry name" value="THAP1/10"/>
</dbReference>
<dbReference type="EMBL" id="CAKOGL010000019">
    <property type="protein sequence ID" value="CAH2098447.1"/>
    <property type="molecule type" value="Genomic_DNA"/>
</dbReference>
<comment type="subcellular location">
    <subcellularLocation>
        <location evidence="1">Nucleus</location>
        <location evidence="1">Nucleoplasm</location>
    </subcellularLocation>
</comment>
<name>A0AAU9UK66_EUPED</name>
<keyword evidence="6" id="KW-0805">Transcription regulation</keyword>
<evidence type="ECO:0000313" key="15">
    <source>
        <dbReference type="Proteomes" id="UP001153954"/>
    </source>
</evidence>
<protein>
    <recommendedName>
        <fullName evidence="13">THAP-type domain-containing protein</fullName>
    </recommendedName>
</protein>
<dbReference type="GO" id="GO:0005654">
    <property type="term" value="C:nucleoplasm"/>
    <property type="evidence" value="ECO:0007669"/>
    <property type="project" value="UniProtKB-SubCell"/>
</dbReference>
<dbReference type="PANTHER" id="PTHR46600:SF1">
    <property type="entry name" value="THAP DOMAIN-CONTAINING PROTEIN 1"/>
    <property type="match status" value="1"/>
</dbReference>
<feature type="domain" description="THAP-type" evidence="13">
    <location>
        <begin position="1"/>
        <end position="78"/>
    </location>
</feature>
<comment type="caution">
    <text evidence="14">The sequence shown here is derived from an EMBL/GenBank/DDBJ whole genome shotgun (WGS) entry which is preliminary data.</text>
</comment>
<evidence type="ECO:0000256" key="5">
    <source>
        <dbReference type="ARBA" id="ARBA00022833"/>
    </source>
</evidence>
<reference evidence="14" key="1">
    <citation type="submission" date="2022-03" db="EMBL/GenBank/DDBJ databases">
        <authorList>
            <person name="Tunstrom K."/>
        </authorList>
    </citation>
    <scope>NUCLEOTIDE SEQUENCE</scope>
</reference>
<dbReference type="AlphaFoldDB" id="A0AAU9UK66"/>
<dbReference type="SMART" id="SM00692">
    <property type="entry name" value="DM3"/>
    <property type="match status" value="1"/>
</dbReference>
<keyword evidence="4 12" id="KW-0863">Zinc-finger</keyword>
<dbReference type="GO" id="GO:0008270">
    <property type="term" value="F:zinc ion binding"/>
    <property type="evidence" value="ECO:0007669"/>
    <property type="project" value="UniProtKB-KW"/>
</dbReference>
<keyword evidence="7" id="KW-0175">Coiled coil</keyword>
<evidence type="ECO:0000256" key="10">
    <source>
        <dbReference type="ARBA" id="ARBA00023242"/>
    </source>
</evidence>
<keyword evidence="3" id="KW-0479">Metal-binding</keyword>
<evidence type="ECO:0000256" key="8">
    <source>
        <dbReference type="ARBA" id="ARBA00023125"/>
    </source>
</evidence>
<sequence length="944" mass="109270">MFRHCCVPKCETQRQDAKFHRFPVRKEICDKWLRNIGSEELLRMDNLVNKAFVCHKHFEKRFVSSSDRLKIGAVPTLFTEFEIISGNPATSSTLENEIPTSSDHTYCLNQHQHDYTYCARLEDVTNVILGMDYMQSTESAITVDVESSTTVTLDIATPVATERATVMTPENPRTSSLNVLECTPQRYGKKRLVRDVKSLTPKCKLLYLAYKKTRRENNFLSRAKKAISFNKEVNFEKLTKNMNPLAKKFLWMQVKLCMKPKKGRRFTMNEKLIGLAIYKQSPKSYRFLQKMFILPSETTLKAMISHLNIGAGINSQIFELIKEQVRHWNEQKKICTIMFDEMALEAAVTYDSKQDKIDGFVHLNEKTRQFADHALVFMLRGAVYKWQQPIAFYFCEGQTKMIDLKAIIKSITAAVTETGLRPIALVSDQGSSFQSAIKDLIEETKGSQLRAGVNVDGTIHLSGNVLSVFYDPPHLIKGMRNNFLSKNVIFEGKIAKWQDIVDVYNMDCRHGESRLMHKLTDEHVIPSKIKKMKVKNCVRVFSKTVVAAMSYTSQFPLYPDGKPVSKTMKDTSKFISFMDDLFDSVNGAERFNKKNVAKPLRQVVTIKSKHHCFWKDAISKLQKIKFVTHDKKEKSVPSLKNWVVSLKSFQRVWKLLSEENNIKIMRPRYFNSDPIENFFGQVRAYNYRNNDPSVYAFKNTFKSLLITRFINFHSESFNCEDDIGQELLSIQTMFNKINNTTLPNNSQGNSMVAPSQFSNWETVHIQARRERLNVHSRAYTVGWVTRKILCKINCETCTENLLTSNGETNVHDWIKAREYISLKKRKLAYPTENAVRSFGYVAKVTNEYLEENAHIDNISMKIKSQIMSEYSFSFLTCESHRDIVLEQFLNISVRLFIFNWCNIINKILKGVDIIRLQRFEPLPSMQNKALCKYKKKLKNKKVNK</sequence>
<dbReference type="Pfam" id="PF21788">
    <property type="entry name" value="TNP-like_GBD"/>
    <property type="match status" value="1"/>
</dbReference>
<keyword evidence="8 12" id="KW-0238">DNA-binding</keyword>
<evidence type="ECO:0000256" key="1">
    <source>
        <dbReference type="ARBA" id="ARBA00004642"/>
    </source>
</evidence>
<evidence type="ECO:0000256" key="11">
    <source>
        <dbReference type="ARBA" id="ARBA00023306"/>
    </source>
</evidence>
<dbReference type="GO" id="GO:0043565">
    <property type="term" value="F:sequence-specific DNA binding"/>
    <property type="evidence" value="ECO:0007669"/>
    <property type="project" value="InterPro"/>
</dbReference>
<dbReference type="InterPro" id="IPR048366">
    <property type="entry name" value="TNP-like_GBD"/>
</dbReference>
<dbReference type="SMART" id="SM00980">
    <property type="entry name" value="THAP"/>
    <property type="match status" value="1"/>
</dbReference>
<evidence type="ECO:0000256" key="2">
    <source>
        <dbReference type="ARBA" id="ARBA00006177"/>
    </source>
</evidence>
<dbReference type="Pfam" id="PF05485">
    <property type="entry name" value="THAP"/>
    <property type="match status" value="1"/>
</dbReference>
<keyword evidence="10" id="KW-0539">Nucleus</keyword>
<dbReference type="Pfam" id="PF21787">
    <property type="entry name" value="TNP-like_RNaseH_N"/>
    <property type="match status" value="1"/>
</dbReference>
<organism evidence="14 15">
    <name type="scientific">Euphydryas editha</name>
    <name type="common">Edith's checkerspot</name>
    <dbReference type="NCBI Taxonomy" id="104508"/>
    <lineage>
        <taxon>Eukaryota</taxon>
        <taxon>Metazoa</taxon>
        <taxon>Ecdysozoa</taxon>
        <taxon>Arthropoda</taxon>
        <taxon>Hexapoda</taxon>
        <taxon>Insecta</taxon>
        <taxon>Pterygota</taxon>
        <taxon>Neoptera</taxon>
        <taxon>Endopterygota</taxon>
        <taxon>Lepidoptera</taxon>
        <taxon>Glossata</taxon>
        <taxon>Ditrysia</taxon>
        <taxon>Papilionoidea</taxon>
        <taxon>Nymphalidae</taxon>
        <taxon>Nymphalinae</taxon>
        <taxon>Euphydryas</taxon>
    </lineage>
</organism>
<dbReference type="PANTHER" id="PTHR46600">
    <property type="entry name" value="THAP DOMAIN-CONTAINING"/>
    <property type="match status" value="1"/>
</dbReference>
<keyword evidence="9" id="KW-0804">Transcription</keyword>
<keyword evidence="5" id="KW-0862">Zinc</keyword>
<evidence type="ECO:0000256" key="12">
    <source>
        <dbReference type="PROSITE-ProRule" id="PRU00309"/>
    </source>
</evidence>
<evidence type="ECO:0000256" key="6">
    <source>
        <dbReference type="ARBA" id="ARBA00023015"/>
    </source>
</evidence>
<keyword evidence="11" id="KW-0131">Cell cycle</keyword>
<gene>
    <name evidence="14" type="ORF">EEDITHA_LOCUS13558</name>
</gene>
<evidence type="ECO:0000256" key="3">
    <source>
        <dbReference type="ARBA" id="ARBA00022723"/>
    </source>
</evidence>
<dbReference type="SUPFAM" id="SSF57716">
    <property type="entry name" value="Glucocorticoid receptor-like (DNA-binding domain)"/>
    <property type="match status" value="1"/>
</dbReference>
<dbReference type="Proteomes" id="UP001153954">
    <property type="component" value="Unassembled WGS sequence"/>
</dbReference>
<evidence type="ECO:0000256" key="4">
    <source>
        <dbReference type="ARBA" id="ARBA00022771"/>
    </source>
</evidence>
<dbReference type="PROSITE" id="PS50950">
    <property type="entry name" value="ZF_THAP"/>
    <property type="match status" value="1"/>
</dbReference>
<dbReference type="InterPro" id="IPR006612">
    <property type="entry name" value="THAP_Znf"/>
</dbReference>